<evidence type="ECO:0000256" key="3">
    <source>
        <dbReference type="ARBA" id="ARBA00022679"/>
    </source>
</evidence>
<dbReference type="GO" id="GO:0008476">
    <property type="term" value="F:protein-tyrosine sulfotransferase activity"/>
    <property type="evidence" value="ECO:0007669"/>
    <property type="project" value="UniProtKB-EC"/>
</dbReference>
<evidence type="ECO:0000256" key="1">
    <source>
        <dbReference type="ARBA" id="ARBA00009988"/>
    </source>
</evidence>
<evidence type="ECO:0000313" key="6">
    <source>
        <dbReference type="EMBL" id="CAF1109041.1"/>
    </source>
</evidence>
<dbReference type="EMBL" id="CAJNOC010008045">
    <property type="protein sequence ID" value="CAF1109041.1"/>
    <property type="molecule type" value="Genomic_DNA"/>
</dbReference>
<proteinExistence type="inferred from homology"/>
<dbReference type="GO" id="GO:0005794">
    <property type="term" value="C:Golgi apparatus"/>
    <property type="evidence" value="ECO:0007669"/>
    <property type="project" value="TreeGrafter"/>
</dbReference>
<dbReference type="PANTHER" id="PTHR12788">
    <property type="entry name" value="PROTEIN-TYROSINE SULFOTRANSFERASE 2"/>
    <property type="match status" value="1"/>
</dbReference>
<evidence type="ECO:0000256" key="5">
    <source>
        <dbReference type="RuleBase" id="RU365018"/>
    </source>
</evidence>
<dbReference type="Gene3D" id="3.40.50.300">
    <property type="entry name" value="P-loop containing nucleotide triphosphate hydrolases"/>
    <property type="match status" value="1"/>
</dbReference>
<dbReference type="AlphaFoldDB" id="A0A814PQF1"/>
<sequence>MCVQMGEEYCKLVKYEELVQNKEKVLREIVDFLGLNWLDKLLNHEKFIGDKIVLSDKEWSNDQINKAIYTDSLNNWEGKIPEYNEDEGIQIELKQTNAVIYTETERSTTPFLRINANCKLCNKTNKYTIVIEIDPFKNEDSKRDYADVSISFSTLHSHKNNVKLTGENREKVAEEISNKFHGSSKKYFLDRKARGINLPSEVALRKCNSQYNQQKGVNVTATFEIENDQENKSEKIMPCSSELSTKVKTKYSFDFLTNIISVSEAFRGQIQGNKLEGYIKQICMYPSLQISLFTEKQFEAIHKTPLNNRILHFDATGSLVYIPKNYTKNLFNDGYKRILNYFLLLKNFYQALVAQNGGKVKYDTVLIGEYITSQHDVISISQFLTLFKSNYEKCYPTDTLKFRLVCIDYSWASIHAVLKAFNNESVTDYAKSIFQLAKDGKIMVTNKSFLCSCVAHTMKRFCLSIKNLIKSVSLYKYVCYLFSLLVNSIDLQTISSFFKSISYIFLSSFQHSDFKDSLKHLNTALKERSDDEKKYANKMAARFLTDYIKDEENIVDEILLDVDGLVNEESEIDGKQKDYKENFEKRK</sequence>
<keyword evidence="7" id="KW-1185">Reference proteome</keyword>
<evidence type="ECO:0000256" key="2">
    <source>
        <dbReference type="ARBA" id="ARBA00013262"/>
    </source>
</evidence>
<comment type="similarity">
    <text evidence="1 5">Belongs to the protein sulfotransferase family.</text>
</comment>
<reference evidence="6" key="1">
    <citation type="submission" date="2021-02" db="EMBL/GenBank/DDBJ databases">
        <authorList>
            <person name="Nowell W R."/>
        </authorList>
    </citation>
    <scope>NUCLEOTIDE SEQUENCE</scope>
    <source>
        <strain evidence="6">Ploen Becks lab</strain>
    </source>
</reference>
<comment type="caution">
    <text evidence="6">The sequence shown here is derived from an EMBL/GenBank/DDBJ whole genome shotgun (WGS) entry which is preliminary data.</text>
</comment>
<comment type="function">
    <text evidence="5">Catalyzes the O-sulfation of tyrosine residues within acidic motifs of polypeptides, using 3'-phosphoadenylyl sulfate (PAPS) as cosubstrate.</text>
</comment>
<dbReference type="EC" id="2.8.2.20" evidence="2 5"/>
<dbReference type="PANTHER" id="PTHR12788:SF10">
    <property type="entry name" value="PROTEIN-TYROSINE SULFOTRANSFERASE"/>
    <property type="match status" value="1"/>
</dbReference>
<dbReference type="InterPro" id="IPR027417">
    <property type="entry name" value="P-loop_NTPase"/>
</dbReference>
<gene>
    <name evidence="6" type="ORF">OXX778_LOCUS21533</name>
</gene>
<comment type="catalytic activity">
    <reaction evidence="4 5">
        <text>L-tyrosyl-[protein] + 3'-phosphoadenylyl sulfate = O-sulfo-L-tyrosine-[protein] + adenosine 3',5'-bisphosphate + H(+)</text>
        <dbReference type="Rhea" id="RHEA:16801"/>
        <dbReference type="Rhea" id="RHEA-COMP:10136"/>
        <dbReference type="Rhea" id="RHEA-COMP:11688"/>
        <dbReference type="ChEBI" id="CHEBI:15378"/>
        <dbReference type="ChEBI" id="CHEBI:46858"/>
        <dbReference type="ChEBI" id="CHEBI:58339"/>
        <dbReference type="ChEBI" id="CHEBI:58343"/>
        <dbReference type="ChEBI" id="CHEBI:65286"/>
        <dbReference type="EC" id="2.8.2.20"/>
    </reaction>
</comment>
<accession>A0A814PQF1</accession>
<dbReference type="SUPFAM" id="SSF52540">
    <property type="entry name" value="P-loop containing nucleoside triphosphate hydrolases"/>
    <property type="match status" value="1"/>
</dbReference>
<dbReference type="InterPro" id="IPR026634">
    <property type="entry name" value="TPST-like"/>
</dbReference>
<evidence type="ECO:0000256" key="4">
    <source>
        <dbReference type="ARBA" id="ARBA00048460"/>
    </source>
</evidence>
<organism evidence="6 7">
    <name type="scientific">Brachionus calyciflorus</name>
    <dbReference type="NCBI Taxonomy" id="104777"/>
    <lineage>
        <taxon>Eukaryota</taxon>
        <taxon>Metazoa</taxon>
        <taxon>Spiralia</taxon>
        <taxon>Gnathifera</taxon>
        <taxon>Rotifera</taxon>
        <taxon>Eurotatoria</taxon>
        <taxon>Monogononta</taxon>
        <taxon>Pseudotrocha</taxon>
        <taxon>Ploima</taxon>
        <taxon>Brachionidae</taxon>
        <taxon>Brachionus</taxon>
    </lineage>
</organism>
<protein>
    <recommendedName>
        <fullName evidence="2 5">Protein-tyrosine sulfotransferase</fullName>
        <ecNumber evidence="2 5">2.8.2.20</ecNumber>
    </recommendedName>
</protein>
<dbReference type="Proteomes" id="UP000663879">
    <property type="component" value="Unassembled WGS sequence"/>
</dbReference>
<name>A0A814PQF1_9BILA</name>
<evidence type="ECO:0000313" key="7">
    <source>
        <dbReference type="Proteomes" id="UP000663879"/>
    </source>
</evidence>
<keyword evidence="3 5" id="KW-0808">Transferase</keyword>
<dbReference type="OrthoDB" id="7403924at2759"/>